<feature type="domain" description="DUF637" evidence="1">
    <location>
        <begin position="238"/>
        <end position="350"/>
    </location>
</feature>
<keyword evidence="3" id="KW-1185">Reference proteome</keyword>
<accession>A0ABN6EUK5</accession>
<evidence type="ECO:0000313" key="3">
    <source>
        <dbReference type="Proteomes" id="UP001053296"/>
    </source>
</evidence>
<reference evidence="2" key="1">
    <citation type="journal article" date="2022" name="Arch. Microbiol.">
        <title>Pseudodesulfovibrio sediminis sp. nov., a mesophilic and neutrophilic sulfate-reducing bacterium isolated from sediment of a brackish lake.</title>
        <authorList>
            <person name="Takahashi A."/>
            <person name="Kojima H."/>
            <person name="Watanabe M."/>
            <person name="Fukui M."/>
        </authorList>
    </citation>
    <scope>NUCLEOTIDE SEQUENCE</scope>
    <source>
        <strain evidence="2">SF6</strain>
    </source>
</reference>
<dbReference type="RefSeq" id="WP_229590778.1">
    <property type="nucleotide sequence ID" value="NZ_AP024485.1"/>
</dbReference>
<dbReference type="Pfam" id="PF04830">
    <property type="entry name" value="DUF637"/>
    <property type="match status" value="1"/>
</dbReference>
<evidence type="ECO:0000259" key="1">
    <source>
        <dbReference type="Pfam" id="PF04830"/>
    </source>
</evidence>
<dbReference type="Proteomes" id="UP001053296">
    <property type="component" value="Chromosome"/>
</dbReference>
<name>A0ABN6EUK5_9BACT</name>
<protein>
    <recommendedName>
        <fullName evidence="1">DUF637 domain-containing protein</fullName>
    </recommendedName>
</protein>
<dbReference type="EMBL" id="AP024485">
    <property type="protein sequence ID" value="BCS88791.1"/>
    <property type="molecule type" value="Genomic_DNA"/>
</dbReference>
<gene>
    <name evidence="2" type="ORF">PSDVSF_20330</name>
</gene>
<proteinExistence type="predicted"/>
<evidence type="ECO:0000313" key="2">
    <source>
        <dbReference type="EMBL" id="BCS88791.1"/>
    </source>
</evidence>
<organism evidence="2 3">
    <name type="scientific">Pseudodesulfovibrio sediminis</name>
    <dbReference type="NCBI Taxonomy" id="2810563"/>
    <lineage>
        <taxon>Bacteria</taxon>
        <taxon>Pseudomonadati</taxon>
        <taxon>Thermodesulfobacteriota</taxon>
        <taxon>Desulfovibrionia</taxon>
        <taxon>Desulfovibrionales</taxon>
        <taxon>Desulfovibrionaceae</taxon>
    </lineage>
</organism>
<sequence>MAVKSTGTLDITAAQVENSRKIQEESSGFMGTGSMELGEKDTITNVRSQIEGNGKVTLEAKDDVTLQAATLTSGAETEITSTQGQVAMLVAKDREYEHSVKSDTGFFAWSSTDAGTVDETIQHTNITAGGGLFITTADGVVVEYKETGNVQEDIAQLAQAPGLEWMAEIANRDDVNWQAVQEVHDQWKETNGGVGGPGMQLLSLAMAVALSFTGVGAAAGAAIADTVGMAGNAAMTAAFSAGFNSLVIQASMQVVGNGGDIGAALEALASIDTVRALATAMLTAGLSKGIIDYVNGDEVTAATGAATEAASEAAKTAEEASFIADLAQSLQDSAIQAGVSAGVDTAINGG</sequence>
<dbReference type="InterPro" id="IPR006915">
    <property type="entry name" value="DUF637_hemagglutn_put"/>
</dbReference>